<proteinExistence type="predicted"/>
<gene>
    <name evidence="2" type="ORF">PSCICP_41460</name>
</gene>
<keyword evidence="3" id="KW-1185">Reference proteome</keyword>
<evidence type="ECO:0000313" key="2">
    <source>
        <dbReference type="EMBL" id="GFM94174.1"/>
    </source>
</evidence>
<evidence type="ECO:0000313" key="3">
    <source>
        <dbReference type="Proteomes" id="UP000614982"/>
    </source>
</evidence>
<organism evidence="2 3">
    <name type="scientific">Pseudomonas cichorii</name>
    <dbReference type="NCBI Taxonomy" id="36746"/>
    <lineage>
        <taxon>Bacteria</taxon>
        <taxon>Pseudomonadati</taxon>
        <taxon>Pseudomonadota</taxon>
        <taxon>Gammaproteobacteria</taxon>
        <taxon>Pseudomonadales</taxon>
        <taxon>Pseudomonadaceae</taxon>
        <taxon>Pseudomonas</taxon>
    </lineage>
</organism>
<dbReference type="Proteomes" id="UP000614982">
    <property type="component" value="Unassembled WGS sequence"/>
</dbReference>
<name>A0ABQ1DT83_PSECI</name>
<accession>A0ABQ1DT83</accession>
<dbReference type="EMBL" id="BLWA01000014">
    <property type="protein sequence ID" value="GFM94174.1"/>
    <property type="molecule type" value="Genomic_DNA"/>
</dbReference>
<sequence>METDQENHMLTGFMKNRTVRAIGSAMDVYPVGDYSEHSKPSSPSMAIATYWKETGKYLGKAIEQHDETSKHSGHAADCRAS</sequence>
<feature type="region of interest" description="Disordered" evidence="1">
    <location>
        <begin position="62"/>
        <end position="81"/>
    </location>
</feature>
<comment type="caution">
    <text evidence="2">The sequence shown here is derived from an EMBL/GenBank/DDBJ whole genome shotgun (WGS) entry which is preliminary data.</text>
</comment>
<evidence type="ECO:0000256" key="1">
    <source>
        <dbReference type="SAM" id="MobiDB-lite"/>
    </source>
</evidence>
<protein>
    <submittedName>
        <fullName evidence="2">Uncharacterized protein</fullName>
    </submittedName>
</protein>
<reference evidence="2 3" key="1">
    <citation type="submission" date="2020-05" db="EMBL/GenBank/DDBJ databases">
        <title>Genetic diversity of Pseudomonas cichorii.</title>
        <authorList>
            <person name="Tani S."/>
            <person name="Yagi H."/>
            <person name="Hashimoto S."/>
            <person name="Iiyama K."/>
            <person name="Furuya N."/>
        </authorList>
    </citation>
    <scope>NUCLEOTIDE SEQUENCE [LARGE SCALE GENOMIC DNA]</scope>
    <source>
        <strain evidence="2 3">LMG 2162</strain>
    </source>
</reference>